<organism evidence="1">
    <name type="scientific">uncultured Caudovirales phage</name>
    <dbReference type="NCBI Taxonomy" id="2100421"/>
    <lineage>
        <taxon>Viruses</taxon>
        <taxon>Duplodnaviria</taxon>
        <taxon>Heunggongvirae</taxon>
        <taxon>Uroviricota</taxon>
        <taxon>Caudoviricetes</taxon>
        <taxon>Peduoviridae</taxon>
        <taxon>Maltschvirus</taxon>
        <taxon>Maltschvirus maltsch</taxon>
    </lineage>
</organism>
<reference evidence="1" key="1">
    <citation type="submission" date="2020-04" db="EMBL/GenBank/DDBJ databases">
        <authorList>
            <person name="Chiriac C."/>
            <person name="Salcher M."/>
            <person name="Ghai R."/>
            <person name="Kavagutti S V."/>
        </authorList>
    </citation>
    <scope>NUCLEOTIDE SEQUENCE</scope>
</reference>
<evidence type="ECO:0000313" key="1">
    <source>
        <dbReference type="EMBL" id="CAB4138660.1"/>
    </source>
</evidence>
<dbReference type="EMBL" id="LR796346">
    <property type="protein sequence ID" value="CAB4138660.1"/>
    <property type="molecule type" value="Genomic_DNA"/>
</dbReference>
<accession>A0A6J5M0W2</accession>
<proteinExistence type="predicted"/>
<name>A0A6J5M0W2_9CAUD</name>
<gene>
    <name evidence="1" type="ORF">UFOVP334_3</name>
</gene>
<sequence length="153" mass="16888">MATDAISYDKAELRAITRSFKAMDEEATSQAKVISSELADYVRSSVIDAAALSGTNQRAKVRIATGAKVSKSSKIGEISYGFAAQKFSGGATTQQLWAGNEFGSNRYKQFPVWSGREGRGSRGWFIYPTLRSIQPEIVKRWESGFVKVVKEYN</sequence>
<protein>
    <submittedName>
        <fullName evidence="1">Uncharacterized protein</fullName>
    </submittedName>
</protein>